<dbReference type="EMBL" id="VSRR010003438">
    <property type="protein sequence ID" value="MPC36162.1"/>
    <property type="molecule type" value="Genomic_DNA"/>
</dbReference>
<keyword evidence="3" id="KW-1185">Reference proteome</keyword>
<comment type="caution">
    <text evidence="2">The sequence shown here is derived from an EMBL/GenBank/DDBJ whole genome shotgun (WGS) entry which is preliminary data.</text>
</comment>
<gene>
    <name evidence="2" type="ORF">E2C01_029610</name>
</gene>
<accession>A0A5B7EPT3</accession>
<proteinExistence type="predicted"/>
<evidence type="ECO:0000313" key="3">
    <source>
        <dbReference type="Proteomes" id="UP000324222"/>
    </source>
</evidence>
<evidence type="ECO:0000313" key="2">
    <source>
        <dbReference type="EMBL" id="MPC36162.1"/>
    </source>
</evidence>
<evidence type="ECO:0000256" key="1">
    <source>
        <dbReference type="SAM" id="MobiDB-lite"/>
    </source>
</evidence>
<name>A0A5B7EPT3_PORTR</name>
<reference evidence="2 3" key="1">
    <citation type="submission" date="2019-05" db="EMBL/GenBank/DDBJ databases">
        <title>Another draft genome of Portunus trituberculatus and its Hox gene families provides insights of decapod evolution.</title>
        <authorList>
            <person name="Jeong J.-H."/>
            <person name="Song I."/>
            <person name="Kim S."/>
            <person name="Choi T."/>
            <person name="Kim D."/>
            <person name="Ryu S."/>
            <person name="Kim W."/>
        </authorList>
    </citation>
    <scope>NUCLEOTIDE SEQUENCE [LARGE SCALE GENOMIC DNA]</scope>
    <source>
        <tissue evidence="2">Muscle</tissue>
    </source>
</reference>
<protein>
    <submittedName>
        <fullName evidence="2">Uncharacterized protein</fullName>
    </submittedName>
</protein>
<dbReference type="AlphaFoldDB" id="A0A5B7EPT3"/>
<dbReference type="Proteomes" id="UP000324222">
    <property type="component" value="Unassembled WGS sequence"/>
</dbReference>
<sequence>MITLRKDRRGGRCMEVSATLVFISLPVVSQLFQMQIVSVSTCPVPLTPRPPQQPQYTGKATSSQPSSSRSTQ</sequence>
<feature type="region of interest" description="Disordered" evidence="1">
    <location>
        <begin position="44"/>
        <end position="72"/>
    </location>
</feature>
<organism evidence="2 3">
    <name type="scientific">Portunus trituberculatus</name>
    <name type="common">Swimming crab</name>
    <name type="synonym">Neptunus trituberculatus</name>
    <dbReference type="NCBI Taxonomy" id="210409"/>
    <lineage>
        <taxon>Eukaryota</taxon>
        <taxon>Metazoa</taxon>
        <taxon>Ecdysozoa</taxon>
        <taxon>Arthropoda</taxon>
        <taxon>Crustacea</taxon>
        <taxon>Multicrustacea</taxon>
        <taxon>Malacostraca</taxon>
        <taxon>Eumalacostraca</taxon>
        <taxon>Eucarida</taxon>
        <taxon>Decapoda</taxon>
        <taxon>Pleocyemata</taxon>
        <taxon>Brachyura</taxon>
        <taxon>Eubrachyura</taxon>
        <taxon>Portunoidea</taxon>
        <taxon>Portunidae</taxon>
        <taxon>Portuninae</taxon>
        <taxon>Portunus</taxon>
    </lineage>
</organism>
<feature type="compositionally biased region" description="Low complexity" evidence="1">
    <location>
        <begin position="61"/>
        <end position="72"/>
    </location>
</feature>